<keyword evidence="1" id="KW-0472">Membrane</keyword>
<dbReference type="Proteomes" id="UP000191024">
    <property type="component" value="Chromosome G"/>
</dbReference>
<name>A0A1G4K741_9SACH</name>
<protein>
    <submittedName>
        <fullName evidence="2">LAMI_0G00518g1_1</fullName>
    </submittedName>
</protein>
<feature type="transmembrane region" description="Helical" evidence="1">
    <location>
        <begin position="91"/>
        <end position="113"/>
    </location>
</feature>
<evidence type="ECO:0000313" key="2">
    <source>
        <dbReference type="EMBL" id="SCU99742.1"/>
    </source>
</evidence>
<accession>A0A1G4K741</accession>
<organism evidence="2 3">
    <name type="scientific">Lachancea mirantina</name>
    <dbReference type="NCBI Taxonomy" id="1230905"/>
    <lineage>
        <taxon>Eukaryota</taxon>
        <taxon>Fungi</taxon>
        <taxon>Dikarya</taxon>
        <taxon>Ascomycota</taxon>
        <taxon>Saccharomycotina</taxon>
        <taxon>Saccharomycetes</taxon>
        <taxon>Saccharomycetales</taxon>
        <taxon>Saccharomycetaceae</taxon>
        <taxon>Lachancea</taxon>
    </lineage>
</organism>
<keyword evidence="1" id="KW-1133">Transmembrane helix</keyword>
<dbReference type="AlphaFoldDB" id="A0A1G4K741"/>
<evidence type="ECO:0000256" key="1">
    <source>
        <dbReference type="SAM" id="Phobius"/>
    </source>
</evidence>
<gene>
    <name evidence="2" type="ORF">LAMI_0G00518G</name>
</gene>
<dbReference type="EMBL" id="LT598469">
    <property type="protein sequence ID" value="SCU99742.1"/>
    <property type="molecule type" value="Genomic_DNA"/>
</dbReference>
<keyword evidence="3" id="KW-1185">Reference proteome</keyword>
<dbReference type="OrthoDB" id="4058511at2759"/>
<sequence>MLRNRWFTTWTRPQWALIRSFSHLQRRLNKNPVDPKHIFTEPKTNKILDSKHFFTPPHHDQSPDQVLDSELITQTVQQSLRHARRRKYKNIFGALVVILLGTVFGYGVGYKVLYLHEEIFIPVYPASKVRNLSKRDLQQLNVSDIKELAEYRVLEKLSMHPMIKEQYGIPLRTAHGDAPKTSEFSLWCEDQDPCIGGICIRPADNQNGNRHWHTLPKLLKWRFTYRSVSLLDSAEKILNFLGLETSDVFQVINPDKVLGEFKYEFPLRHHEENHAMHVWFIGEMKLSKNDLIIFKGKYHVDTKLSQIDLLRREDGKLIRYVLYQQNETSGRKNT</sequence>
<keyword evidence="1" id="KW-0812">Transmembrane</keyword>
<reference evidence="2 3" key="1">
    <citation type="submission" date="2016-03" db="EMBL/GenBank/DDBJ databases">
        <authorList>
            <person name="Devillers H."/>
        </authorList>
    </citation>
    <scope>NUCLEOTIDE SEQUENCE [LARGE SCALE GENOMIC DNA]</scope>
    <source>
        <strain evidence="2">CBS 11717</strain>
    </source>
</reference>
<proteinExistence type="predicted"/>
<evidence type="ECO:0000313" key="3">
    <source>
        <dbReference type="Proteomes" id="UP000191024"/>
    </source>
</evidence>